<feature type="region of interest" description="Disordered" evidence="1">
    <location>
        <begin position="17"/>
        <end position="66"/>
    </location>
</feature>
<dbReference type="GO" id="GO:0010106">
    <property type="term" value="P:cellular response to iron ion starvation"/>
    <property type="evidence" value="ECO:0007669"/>
    <property type="project" value="InterPro"/>
</dbReference>
<keyword evidence="3" id="KW-1185">Reference proteome</keyword>
<sequence>MIGVNSDIPYDFVTSVLHNKPPRRSSNRSNSNSSLEMPALPQQDTTSQPKKCCRTPKHRPKREKLFTAPERVSDFLNHDSNKLIHLDPVPLFRDKAEIKPWLQKIFFPQGIDLVIERSDKSKIIFKCKAVTRPLATPEEAAITEADNTMTPPEVRNPPSTTDSSRTPIVTTNCPFRIRASYSLKMRKWNIVIVNNTHSHQCVFNPESDEYKKFKNYLLAEGETATIKEFEELEYKTKFKLPILPKVISCECGLTSEVNWFDITIPEPKISGTKKVMKKVCQAGGAAIGGGSGASSATNLSRSNTANVELSRFLDLNSGNINIINSKTVTPPGNITNLDEIDFTNMFAAPKKTASEMEITNAAPTSLFQRTSGVKHEETNATFSTDDFNFNKIITTPSNENLLSYSMGFNDVNQEINDADLDALLKEEEPHTVDSNGTTTETSVNTMTEPTDVGYLDFLDEDICNLDMDKAAARARANATGTSLDDFNQVQIKADPFNSSDPFAFDSLM</sequence>
<evidence type="ECO:0000256" key="1">
    <source>
        <dbReference type="SAM" id="MobiDB-lite"/>
    </source>
</evidence>
<dbReference type="Proteomes" id="UP001377567">
    <property type="component" value="Unassembled WGS sequence"/>
</dbReference>
<evidence type="ECO:0000313" key="3">
    <source>
        <dbReference type="Proteomes" id="UP001377567"/>
    </source>
</evidence>
<dbReference type="GO" id="GO:0000981">
    <property type="term" value="F:DNA-binding transcription factor activity, RNA polymerase II-specific"/>
    <property type="evidence" value="ECO:0007669"/>
    <property type="project" value="InterPro"/>
</dbReference>
<proteinExistence type="predicted"/>
<dbReference type="EMBL" id="BTGD01000006">
    <property type="protein sequence ID" value="GMM55876.1"/>
    <property type="molecule type" value="Genomic_DNA"/>
</dbReference>
<organism evidence="2 3">
    <name type="scientific">Maudiozyma humilis</name>
    <name type="common">Sour dough yeast</name>
    <name type="synonym">Kazachstania humilis</name>
    <dbReference type="NCBI Taxonomy" id="51915"/>
    <lineage>
        <taxon>Eukaryota</taxon>
        <taxon>Fungi</taxon>
        <taxon>Dikarya</taxon>
        <taxon>Ascomycota</taxon>
        <taxon>Saccharomycotina</taxon>
        <taxon>Saccharomycetes</taxon>
        <taxon>Saccharomycetales</taxon>
        <taxon>Saccharomycetaceae</taxon>
        <taxon>Maudiozyma</taxon>
    </lineage>
</organism>
<gene>
    <name evidence="2" type="ORF">DAKH74_024920</name>
</gene>
<dbReference type="InterPro" id="IPR014842">
    <property type="entry name" value="AFT"/>
</dbReference>
<dbReference type="Pfam" id="PF08731">
    <property type="entry name" value="AFT"/>
    <property type="match status" value="1"/>
</dbReference>
<feature type="compositionally biased region" description="Basic residues" evidence="1">
    <location>
        <begin position="51"/>
        <end position="62"/>
    </location>
</feature>
<reference evidence="2 3" key="1">
    <citation type="journal article" date="2023" name="Elife">
        <title>Identification of key yeast species and microbe-microbe interactions impacting larval growth of Drosophila in the wild.</title>
        <authorList>
            <person name="Mure A."/>
            <person name="Sugiura Y."/>
            <person name="Maeda R."/>
            <person name="Honda K."/>
            <person name="Sakurai N."/>
            <person name="Takahashi Y."/>
            <person name="Watada M."/>
            <person name="Katoh T."/>
            <person name="Gotoh A."/>
            <person name="Gotoh Y."/>
            <person name="Taniguchi I."/>
            <person name="Nakamura K."/>
            <person name="Hayashi T."/>
            <person name="Katayama T."/>
            <person name="Uemura T."/>
            <person name="Hattori Y."/>
        </authorList>
    </citation>
    <scope>NUCLEOTIDE SEQUENCE [LARGE SCALE GENOMIC DNA]</scope>
    <source>
        <strain evidence="2 3">KH-74</strain>
    </source>
</reference>
<name>A0AAV5RWR5_MAUHU</name>
<accession>A0AAV5RWR5</accession>
<comment type="caution">
    <text evidence="2">The sequence shown here is derived from an EMBL/GenBank/DDBJ whole genome shotgun (WGS) entry which is preliminary data.</text>
</comment>
<evidence type="ECO:0000313" key="2">
    <source>
        <dbReference type="EMBL" id="GMM55876.1"/>
    </source>
</evidence>
<protein>
    <submittedName>
        <fullName evidence="2">Aft2 protein</fullName>
    </submittedName>
</protein>
<dbReference type="AlphaFoldDB" id="A0AAV5RWR5"/>
<dbReference type="GO" id="GO:0045944">
    <property type="term" value="P:positive regulation of transcription by RNA polymerase II"/>
    <property type="evidence" value="ECO:0007669"/>
    <property type="project" value="InterPro"/>
</dbReference>